<dbReference type="GO" id="GO:0005516">
    <property type="term" value="F:calmodulin binding"/>
    <property type="evidence" value="ECO:0007669"/>
    <property type="project" value="TreeGrafter"/>
</dbReference>
<evidence type="ECO:0000313" key="1">
    <source>
        <dbReference type="EMBL" id="VEL40038.1"/>
    </source>
</evidence>
<organism evidence="1 2">
    <name type="scientific">Protopolystoma xenopodis</name>
    <dbReference type="NCBI Taxonomy" id="117903"/>
    <lineage>
        <taxon>Eukaryota</taxon>
        <taxon>Metazoa</taxon>
        <taxon>Spiralia</taxon>
        <taxon>Lophotrochozoa</taxon>
        <taxon>Platyhelminthes</taxon>
        <taxon>Monogenea</taxon>
        <taxon>Polyopisthocotylea</taxon>
        <taxon>Polystomatidea</taxon>
        <taxon>Polystomatidae</taxon>
        <taxon>Protopolystoma</taxon>
    </lineage>
</organism>
<dbReference type="GO" id="GO:0061789">
    <property type="term" value="P:dense core granule priming"/>
    <property type="evidence" value="ECO:0007669"/>
    <property type="project" value="TreeGrafter"/>
</dbReference>
<dbReference type="GO" id="GO:0042734">
    <property type="term" value="C:presynaptic membrane"/>
    <property type="evidence" value="ECO:0007669"/>
    <property type="project" value="TreeGrafter"/>
</dbReference>
<keyword evidence="2" id="KW-1185">Reference proteome</keyword>
<name>A0A3S5BU51_9PLAT</name>
<dbReference type="GO" id="GO:0019992">
    <property type="term" value="F:diacylglycerol binding"/>
    <property type="evidence" value="ECO:0007669"/>
    <property type="project" value="InterPro"/>
</dbReference>
<dbReference type="GO" id="GO:0035249">
    <property type="term" value="P:synaptic transmission, glutamatergic"/>
    <property type="evidence" value="ECO:0007669"/>
    <property type="project" value="TreeGrafter"/>
</dbReference>
<dbReference type="PANTHER" id="PTHR10480:SF12">
    <property type="entry name" value="UNC-13, ISOFORM E"/>
    <property type="match status" value="1"/>
</dbReference>
<comment type="caution">
    <text evidence="1">The sequence shown here is derived from an EMBL/GenBank/DDBJ whole genome shotgun (WGS) entry which is preliminary data.</text>
</comment>
<sequence>MSPPLSLRTRCVSQLTSCLLPSPSTAHLTRLYFAHCLSYLRCEEKRTDKSAVSGAIRLHMSVEIEGEEQVAPYHVQYTCLHENIFHFLSERQPPVIMPDQIRKPSGSTGPFGDTVMIPREMVAVKEMAKKDGIS</sequence>
<proteinExistence type="predicted"/>
<dbReference type="GO" id="GO:0098831">
    <property type="term" value="C:presynaptic active zone cytoplasmic component"/>
    <property type="evidence" value="ECO:0007669"/>
    <property type="project" value="TreeGrafter"/>
</dbReference>
<gene>
    <name evidence="1" type="ORF">PXEA_LOCUS33478</name>
</gene>
<dbReference type="GO" id="GO:0031594">
    <property type="term" value="C:neuromuscular junction"/>
    <property type="evidence" value="ECO:0007669"/>
    <property type="project" value="TreeGrafter"/>
</dbReference>
<dbReference type="OrthoDB" id="6275741at2759"/>
<reference evidence="1" key="1">
    <citation type="submission" date="2018-11" db="EMBL/GenBank/DDBJ databases">
        <authorList>
            <consortium name="Pathogen Informatics"/>
        </authorList>
    </citation>
    <scope>NUCLEOTIDE SEQUENCE</scope>
</reference>
<dbReference type="EMBL" id="CAAALY010263421">
    <property type="protein sequence ID" value="VEL40038.1"/>
    <property type="molecule type" value="Genomic_DNA"/>
</dbReference>
<dbReference type="Proteomes" id="UP000784294">
    <property type="component" value="Unassembled WGS sequence"/>
</dbReference>
<dbReference type="GO" id="GO:0043195">
    <property type="term" value="C:terminal bouton"/>
    <property type="evidence" value="ECO:0007669"/>
    <property type="project" value="TreeGrafter"/>
</dbReference>
<dbReference type="GO" id="GO:0016082">
    <property type="term" value="P:synaptic vesicle priming"/>
    <property type="evidence" value="ECO:0007669"/>
    <property type="project" value="TreeGrafter"/>
</dbReference>
<dbReference type="GO" id="GO:0099525">
    <property type="term" value="P:presynaptic dense core vesicle exocytosis"/>
    <property type="evidence" value="ECO:0007669"/>
    <property type="project" value="TreeGrafter"/>
</dbReference>
<dbReference type="GO" id="GO:0017075">
    <property type="term" value="F:syntaxin-1 binding"/>
    <property type="evidence" value="ECO:0007669"/>
    <property type="project" value="TreeGrafter"/>
</dbReference>
<dbReference type="GO" id="GO:0030672">
    <property type="term" value="C:synaptic vesicle membrane"/>
    <property type="evidence" value="ECO:0007669"/>
    <property type="project" value="TreeGrafter"/>
</dbReference>
<dbReference type="GO" id="GO:0016081">
    <property type="term" value="P:synaptic vesicle docking"/>
    <property type="evidence" value="ECO:0007669"/>
    <property type="project" value="TreeGrafter"/>
</dbReference>
<evidence type="ECO:0000313" key="2">
    <source>
        <dbReference type="Proteomes" id="UP000784294"/>
    </source>
</evidence>
<protein>
    <submittedName>
        <fullName evidence="1">Uncharacterized protein</fullName>
    </submittedName>
</protein>
<dbReference type="InterPro" id="IPR027080">
    <property type="entry name" value="Unc-13"/>
</dbReference>
<accession>A0A3S5BU51</accession>
<dbReference type="AlphaFoldDB" id="A0A3S5BU51"/>
<dbReference type="PANTHER" id="PTHR10480">
    <property type="entry name" value="PROTEIN UNC-13 HOMOLOG"/>
    <property type="match status" value="1"/>
</dbReference>